<sequence>MSSTIKIEVIPESDHTDNIISIISESDHTYNIISSPDLKYIAGRNGKSIEILYNSKVSLNNPDDKEVSKNSVDEKVSLSIYDLVKYTEDEKVSLNIEESNPNFYRLVDIYDKKLILDLEIEKCIYRDVYDIGKKRYVGDRENIDFYKFVEWKFLEDGSLVKMHMRNDLLNIRIYTIIKDGSLKLKNSYSIPSTHKQHYLLPKGELLCGSEFVRLYNIIDGTTNERQYYLGPFESYESSTESLLAFRKPDNTLLIISKITGLAFIIPHKFKIMDISFGNFDKNIDLLIVQEVVEDGNNGENDKNGGGKGPFSIDYHFIDPYFGDKLHTKTIYSKTKQQLMIHGNVITIDGNIKIENLLTEETKSILCKKLSTHYLLSIRSIADSESIINGIENKTKVKYGTHTGHLIEWEIVENERKLIAKKRETKETKSYKEINYISIYGNIFNVSFSYLLPNDDLVIHTPLYVIIFTINRQNKIELLFFIDNENQYSYRYKNNDSFKIILDSMEQTIIREMIISYINKISTFTLYASNILLAAIKSYRGDIVDLVIEKCIDHYIKNPVNVNIFKIITDSLSKIQNFNPYYAKKFLDCTSLIRVSQKDKCQDIQDIYLSNIHPFTHYFDLHIYTSNSFSNFYLSLSNYLYDLHKHYSKNSLYKYLYNYYKGPKQSVIKLYIPLPQFTIYTTKYNWLKEIIFGPKRNGFLKMTISDFYSDWNGEALINFKWNKFGRRYYFGIWILYTIFLLSFILATNGLSNQKVFIAITIILGCHQLSVEIRQFLWYKIKYFYDPWNLFDLCACILPIITSIFWLNHIAPAWALSISSVAKSAFSFLIILAFIIFAYIHALFVLSKNQNNPIFDDKENDLFSSFLAIYKLIAGDTQSLKFYNNYMLVFIWISFSFFTVIYLLNLFIGLLNEEIQKIDRKALFLRQRAKLLEEIELFYLLPSQRRWQSWFPDHIFYYVEIGKLREKINEINNSDRYKNNSYKPFISQDLLDLVMINVANLEEYQNQDYLKKVSEIVKSNLLNNNDQMSIILEFKGTKLINSISKVYDLSEGQVLKDNIDNKDEITN</sequence>
<dbReference type="InterPro" id="IPR024862">
    <property type="entry name" value="TRPV"/>
</dbReference>
<dbReference type="VEuPathDB" id="FungiDB:FUN_022812"/>
<dbReference type="GO" id="GO:0098703">
    <property type="term" value="P:calcium ion import across plasma membrane"/>
    <property type="evidence" value="ECO:0007669"/>
    <property type="project" value="TreeGrafter"/>
</dbReference>
<dbReference type="AlphaFoldDB" id="A0A2N0PQ96"/>
<dbReference type="GO" id="GO:0005886">
    <property type="term" value="C:plasma membrane"/>
    <property type="evidence" value="ECO:0007669"/>
    <property type="project" value="TreeGrafter"/>
</dbReference>
<evidence type="ECO:0008006" key="5">
    <source>
        <dbReference type="Google" id="ProtNLM"/>
    </source>
</evidence>
<comment type="caution">
    <text evidence="3">The sequence shown here is derived from an EMBL/GenBank/DDBJ whole genome shotgun (WGS) entry which is preliminary data.</text>
</comment>
<evidence type="ECO:0000256" key="1">
    <source>
        <dbReference type="ARBA" id="ARBA00022737"/>
    </source>
</evidence>
<feature type="transmembrane region" description="Helical" evidence="2">
    <location>
        <begin position="754"/>
        <end position="776"/>
    </location>
</feature>
<keyword evidence="2" id="KW-1133">Transmembrane helix</keyword>
<evidence type="ECO:0000313" key="4">
    <source>
        <dbReference type="Proteomes" id="UP000232722"/>
    </source>
</evidence>
<gene>
    <name evidence="3" type="ORF">RhiirA5_416228</name>
</gene>
<dbReference type="PANTHER" id="PTHR10582:SF2">
    <property type="entry name" value="INACTIVE"/>
    <property type="match status" value="1"/>
</dbReference>
<dbReference type="VEuPathDB" id="FungiDB:RhiirA1_443607"/>
<evidence type="ECO:0000256" key="2">
    <source>
        <dbReference type="SAM" id="Phobius"/>
    </source>
</evidence>
<proteinExistence type="predicted"/>
<dbReference type="PANTHER" id="PTHR10582">
    <property type="entry name" value="TRANSIENT RECEPTOR POTENTIAL ION CHANNEL PROTEIN"/>
    <property type="match status" value="1"/>
</dbReference>
<dbReference type="EMBL" id="LLXJ01000498">
    <property type="protein sequence ID" value="PKC08994.1"/>
    <property type="molecule type" value="Genomic_DNA"/>
</dbReference>
<feature type="transmembrane region" description="Helical" evidence="2">
    <location>
        <begin position="727"/>
        <end position="747"/>
    </location>
</feature>
<keyword evidence="2" id="KW-0472">Membrane</keyword>
<organism evidence="3 4">
    <name type="scientific">Rhizophagus irregularis</name>
    <dbReference type="NCBI Taxonomy" id="588596"/>
    <lineage>
        <taxon>Eukaryota</taxon>
        <taxon>Fungi</taxon>
        <taxon>Fungi incertae sedis</taxon>
        <taxon>Mucoromycota</taxon>
        <taxon>Glomeromycotina</taxon>
        <taxon>Glomeromycetes</taxon>
        <taxon>Glomerales</taxon>
        <taxon>Glomeraceae</taxon>
        <taxon>Rhizophagus</taxon>
    </lineage>
</organism>
<name>A0A2N0PQ96_9GLOM</name>
<dbReference type="VEuPathDB" id="FungiDB:RhiirFUN_025201"/>
<reference evidence="3 4" key="1">
    <citation type="submission" date="2016-04" db="EMBL/GenBank/DDBJ databases">
        <title>Genome analyses suggest a sexual origin of heterokaryosis in a supposedly ancient asexual fungus.</title>
        <authorList>
            <person name="Ropars J."/>
            <person name="Sedzielewska K."/>
            <person name="Noel J."/>
            <person name="Charron P."/>
            <person name="Farinelli L."/>
            <person name="Marton T."/>
            <person name="Kruger M."/>
            <person name="Pelin A."/>
            <person name="Brachmann A."/>
            <person name="Corradi N."/>
        </authorList>
    </citation>
    <scope>NUCLEOTIDE SEQUENCE [LARGE SCALE GENOMIC DNA]</scope>
    <source>
        <strain evidence="3 4">A5</strain>
    </source>
</reference>
<feature type="transmembrane region" description="Helical" evidence="2">
    <location>
        <begin position="788"/>
        <end position="812"/>
    </location>
</feature>
<keyword evidence="1" id="KW-0677">Repeat</keyword>
<dbReference type="GO" id="GO:0005216">
    <property type="term" value="F:monoatomic ion channel activity"/>
    <property type="evidence" value="ECO:0007669"/>
    <property type="project" value="InterPro"/>
</dbReference>
<reference evidence="3 4" key="2">
    <citation type="submission" date="2017-09" db="EMBL/GenBank/DDBJ databases">
        <title>Extensive intraspecific genome diversity in a model arbuscular mycorrhizal fungus.</title>
        <authorList>
            <person name="Chen E.C."/>
            <person name="Morin E."/>
            <person name="Beaudet D."/>
            <person name="Noel J."/>
            <person name="Ndikumana S."/>
            <person name="Charron P."/>
            <person name="St-Onge C."/>
            <person name="Giorgi J."/>
            <person name="Grigoriev I.V."/>
            <person name="Roux C."/>
            <person name="Martin F.M."/>
            <person name="Corradi N."/>
        </authorList>
    </citation>
    <scope>NUCLEOTIDE SEQUENCE [LARGE SCALE GENOMIC DNA]</scope>
    <source>
        <strain evidence="3 4">A5</strain>
    </source>
</reference>
<dbReference type="Proteomes" id="UP000232722">
    <property type="component" value="Unassembled WGS sequence"/>
</dbReference>
<feature type="transmembrane region" description="Helical" evidence="2">
    <location>
        <begin position="824"/>
        <end position="844"/>
    </location>
</feature>
<keyword evidence="2" id="KW-0812">Transmembrane</keyword>
<protein>
    <recommendedName>
        <fullName evidence="5">Ion transport domain-containing protein</fullName>
    </recommendedName>
</protein>
<feature type="transmembrane region" description="Helical" evidence="2">
    <location>
        <begin position="887"/>
        <end position="909"/>
    </location>
</feature>
<accession>A0A2N0PQ96</accession>
<evidence type="ECO:0000313" key="3">
    <source>
        <dbReference type="EMBL" id="PKC08994.1"/>
    </source>
</evidence>